<comment type="caution">
    <text evidence="1">The sequence shown here is derived from an EMBL/GenBank/DDBJ whole genome shotgun (WGS) entry which is preliminary data.</text>
</comment>
<organism evidence="1 2">
    <name type="scientific">Paralabilibaculum antarcticum</name>
    <dbReference type="NCBI Taxonomy" id="2912572"/>
    <lineage>
        <taxon>Bacteria</taxon>
        <taxon>Pseudomonadati</taxon>
        <taxon>Bacteroidota</taxon>
        <taxon>Bacteroidia</taxon>
        <taxon>Marinilabiliales</taxon>
        <taxon>Marinifilaceae</taxon>
        <taxon>Paralabilibaculum</taxon>
    </lineage>
</organism>
<dbReference type="InterPro" id="IPR049804">
    <property type="entry name" value="Choice_anch_L"/>
</dbReference>
<name>A0ABT5VYQ4_9BACT</name>
<proteinExistence type="predicted"/>
<gene>
    <name evidence="1" type="ORF">L3049_21335</name>
</gene>
<dbReference type="SUPFAM" id="SSF141072">
    <property type="entry name" value="CalX-like"/>
    <property type="match status" value="1"/>
</dbReference>
<dbReference type="InterPro" id="IPR038081">
    <property type="entry name" value="CalX-like_sf"/>
</dbReference>
<dbReference type="NCBIfam" id="NF038133">
    <property type="entry name" value="choice_anch_L"/>
    <property type="match status" value="1"/>
</dbReference>
<dbReference type="Proteomes" id="UP001528920">
    <property type="component" value="Unassembled WGS sequence"/>
</dbReference>
<dbReference type="EMBL" id="JAKJSC010000012">
    <property type="protein sequence ID" value="MDE5420543.1"/>
    <property type="molecule type" value="Genomic_DNA"/>
</dbReference>
<evidence type="ECO:0000313" key="1">
    <source>
        <dbReference type="EMBL" id="MDE5420543.1"/>
    </source>
</evidence>
<keyword evidence="2" id="KW-1185">Reference proteome</keyword>
<dbReference type="RefSeq" id="WP_275111874.1">
    <property type="nucleotide sequence ID" value="NZ_JAKJSC010000012.1"/>
</dbReference>
<dbReference type="Gene3D" id="2.60.40.2030">
    <property type="match status" value="1"/>
</dbReference>
<protein>
    <submittedName>
        <fullName evidence="1">SprB repeat-containing protein</fullName>
    </submittedName>
</protein>
<dbReference type="InterPro" id="IPR013783">
    <property type="entry name" value="Ig-like_fold"/>
</dbReference>
<dbReference type="Gene3D" id="2.60.40.10">
    <property type="entry name" value="Immunoglobulins"/>
    <property type="match status" value="1"/>
</dbReference>
<accession>A0ABT5VYQ4</accession>
<sequence>MQNSTQKKYLSRILSKLLFVIILCFGFTAELTAQITIWSEDFSGYANGSGVNGSGNLGSYPGGVSKWSLDYSDCTLSNNQDYIRILGGARRLYFRDVDGDARWNSESISIVGYANVRVSLDLSENGTMENDDFIRCQYRLDGSGAWVSFEERYNDFGSVTASVSGLSGSSLEIRVVVNNDNGNEYYFFDNVVVYGDRTDLVSLSVGANSIAEEGGGTNIIASLNGVQTSDVTVTLGFSGTATSADYSLNNSIVIPAGNLSASINLTTVNDTDIEGDENLNISVINVVNGTEDGTQMVIVTIVDDDMPSTDPIQVDRQSPENGYSPNELVQNVLVTGCLTASGVQYSGDQTLGVGYFNAGSSDFPLSSGLIMSTGQVRKAEGPNSGNATDNIGGATADADVTRLNGNARDVQILEFDFVPAGDKLEFRYLFASEEYPEYACGAYNDVFGFILSGPGISGPFLNGGENIALLPSSTDFVTINNVNDQGCGNSSYYVDGAGGFATQFDGRTIVLTANADVVACQTYHIRLIIADVWDDAYNSAVFLEAESFKSNEVLIQNGIGINDDIENMYEGCTGSYIKFLRTEDIGTELTFDLNISGSAENGVDYIYVDQFGAQIGDGKLPETVTLPAGVAELSYYYKALSDTGIEGNEEMRLSFLKSCPCSAPDYYEKVVTIIDVPEIEASPTSLVSCLGATPVATITIDLKSGLDPADYQYSLEGGAFQDDNVFTLTNPPVGSVYTITVQDKFACSSEDFDVTIPAVTPIAAEAGPSKEICEGETVQLNGSGGIYYEWSCSPASGLTYLNNVNSSSPTVADDIPFGIYTYTLTVKESNSATASCVDTDFMVLTVKENSHFTIASDKTEYCSGEVISLNSTILNSNGGDSYLWTPAADVANSTSANTTATYSVITLSAKDFSLTVTKSNGCSNTEYISGVLVNPHPVISLNGSSIICSDGSNGTLNVDVSGGTPLGASPFYNYSWSHDGGLNLPNATGLGVGTYTLTVTDAKSCSKAETYDVGAEPSPKGIYHE</sequence>
<evidence type="ECO:0000313" key="2">
    <source>
        <dbReference type="Proteomes" id="UP001528920"/>
    </source>
</evidence>
<reference evidence="1 2" key="1">
    <citation type="submission" date="2022-01" db="EMBL/GenBank/DDBJ databases">
        <title>Labilibaculum sp. nov, a marine bacterium isolated from Antarctica.</title>
        <authorList>
            <person name="Dai W."/>
        </authorList>
    </citation>
    <scope>NUCLEOTIDE SEQUENCE [LARGE SCALE GENOMIC DNA]</scope>
    <source>
        <strain evidence="1 2">DW002</strain>
    </source>
</reference>